<dbReference type="EMBL" id="POWF01000001">
    <property type="protein sequence ID" value="PNQ74631.1"/>
    <property type="molecule type" value="Genomic_DNA"/>
</dbReference>
<evidence type="ECO:0008006" key="4">
    <source>
        <dbReference type="Google" id="ProtNLM"/>
    </source>
</evidence>
<evidence type="ECO:0000313" key="2">
    <source>
        <dbReference type="EMBL" id="PNQ74631.1"/>
    </source>
</evidence>
<dbReference type="Proteomes" id="UP000236641">
    <property type="component" value="Unassembled WGS sequence"/>
</dbReference>
<organism evidence="2 3">
    <name type="scientific">Hanstruepera neustonica</name>
    <dbReference type="NCBI Taxonomy" id="1445657"/>
    <lineage>
        <taxon>Bacteria</taxon>
        <taxon>Pseudomonadati</taxon>
        <taxon>Bacteroidota</taxon>
        <taxon>Flavobacteriia</taxon>
        <taxon>Flavobacteriales</taxon>
        <taxon>Flavobacteriaceae</taxon>
        <taxon>Hanstruepera</taxon>
    </lineage>
</organism>
<comment type="caution">
    <text evidence="2">The sequence shown here is derived from an EMBL/GenBank/DDBJ whole genome shotgun (WGS) entry which is preliminary data.</text>
</comment>
<dbReference type="AlphaFoldDB" id="A0A2K1E317"/>
<dbReference type="RefSeq" id="WP_103050484.1">
    <property type="nucleotide sequence ID" value="NZ_POWF01000001.1"/>
</dbReference>
<name>A0A2K1E317_9FLAO</name>
<evidence type="ECO:0000256" key="1">
    <source>
        <dbReference type="SAM" id="SignalP"/>
    </source>
</evidence>
<feature type="signal peptide" evidence="1">
    <location>
        <begin position="1"/>
        <end position="18"/>
    </location>
</feature>
<proteinExistence type="predicted"/>
<dbReference type="OrthoDB" id="1151160at2"/>
<keyword evidence="1" id="KW-0732">Signal</keyword>
<evidence type="ECO:0000313" key="3">
    <source>
        <dbReference type="Proteomes" id="UP000236641"/>
    </source>
</evidence>
<accession>A0A2K1E317</accession>
<keyword evidence="3" id="KW-1185">Reference proteome</keyword>
<feature type="chain" id="PRO_5014330173" description="DUF4468 domain-containing protein" evidence="1">
    <location>
        <begin position="19"/>
        <end position="200"/>
    </location>
</feature>
<reference evidence="2 3" key="1">
    <citation type="submission" date="2018-01" db="EMBL/GenBank/DDBJ databases">
        <title>The draft genome of Hanstruepera neustonica JCM19743.</title>
        <authorList>
            <person name="He R.-H."/>
            <person name="Du Z.-J."/>
        </authorList>
    </citation>
    <scope>NUCLEOTIDE SEQUENCE [LARGE SCALE GENOMIC DNA]</scope>
    <source>
        <strain evidence="2 3">JCM19743</strain>
    </source>
</reference>
<sequence>MKKLLLIAILLVSTTIQAQKSKVLEGDWKNLKGISAYNLEFEYENLEIPKYDSEEDFLKDKMAKREEKEPGAGERFKKAWFADREEHYEPKFAESFNKRWDDKEVVVGRDMASADYTMKIQTTFLYPGYNVGVMRQNSKVDAIISVYKNDAPDTILFSVKYTKAEGNAAFGNDYDSGVRVGEAYAKMAKTFAKELSKKAK</sequence>
<gene>
    <name evidence="2" type="ORF">C1T31_00350</name>
</gene>
<protein>
    <recommendedName>
        <fullName evidence="4">DUF4468 domain-containing protein</fullName>
    </recommendedName>
</protein>